<accession>A0A2P7NRM9</accession>
<comment type="caution">
    <text evidence="1">The sequence shown here is derived from an EMBL/GenBank/DDBJ whole genome shotgun (WGS) entry which is preliminary data.</text>
</comment>
<dbReference type="Proteomes" id="UP000241912">
    <property type="component" value="Unassembled WGS sequence"/>
</dbReference>
<organism evidence="1 2">
    <name type="scientific">Nitrosomonas supralitoralis</name>
    <dbReference type="NCBI Taxonomy" id="2116706"/>
    <lineage>
        <taxon>Bacteria</taxon>
        <taxon>Pseudomonadati</taxon>
        <taxon>Pseudomonadota</taxon>
        <taxon>Betaproteobacteria</taxon>
        <taxon>Nitrosomonadales</taxon>
        <taxon>Nitrosomonadaceae</taxon>
        <taxon>Nitrosomonas</taxon>
    </lineage>
</organism>
<proteinExistence type="predicted"/>
<sequence>MKDSATLFKCHRFRSVMIQYAIWPVYFLTIANQKGLVNLDSLLSGNLAQPKPCNRRQKRSESMRRNRAARFKVKMAIAAIKGDKALAELVEQLMCIRTRFRNGNSIAGICNRSVRE</sequence>
<keyword evidence="2" id="KW-1185">Reference proteome</keyword>
<evidence type="ECO:0000313" key="1">
    <source>
        <dbReference type="EMBL" id="PSJ16125.1"/>
    </source>
</evidence>
<dbReference type="AlphaFoldDB" id="A0A2P7NRM9"/>
<gene>
    <name evidence="1" type="ORF">C7H79_15120</name>
</gene>
<protein>
    <submittedName>
        <fullName evidence="1">Uncharacterized protein</fullName>
    </submittedName>
</protein>
<evidence type="ECO:0000313" key="2">
    <source>
        <dbReference type="Proteomes" id="UP000241912"/>
    </source>
</evidence>
<reference evidence="1 2" key="1">
    <citation type="submission" date="2018-03" db="EMBL/GenBank/DDBJ databases">
        <title>Draft genome of Nitrosomonas supralitoralis APG5.</title>
        <authorList>
            <person name="Urakawa H."/>
            <person name="Lopez J.V."/>
        </authorList>
    </citation>
    <scope>NUCLEOTIDE SEQUENCE [LARGE SCALE GENOMIC DNA]</scope>
    <source>
        <strain evidence="1 2">APG5</strain>
    </source>
</reference>
<dbReference type="EMBL" id="PXXU01000069">
    <property type="protein sequence ID" value="PSJ16125.1"/>
    <property type="molecule type" value="Genomic_DNA"/>
</dbReference>
<name>A0A2P7NRM9_9PROT</name>